<dbReference type="Pfam" id="PF00379">
    <property type="entry name" value="Chitin_bind_4"/>
    <property type="match status" value="1"/>
</dbReference>
<dbReference type="AlphaFoldDB" id="C0H6J4"/>
<dbReference type="RefSeq" id="NP_001166744.1">
    <property type="nucleotide sequence ID" value="NM_001173273.1"/>
</dbReference>
<evidence type="ECO:0000256" key="3">
    <source>
        <dbReference type="PROSITE-ProRule" id="PRU00497"/>
    </source>
</evidence>
<evidence type="ECO:0000313" key="5">
    <source>
        <dbReference type="EMBL" id="FAA00505.1"/>
    </source>
</evidence>
<keyword evidence="2 4" id="KW-0732">Signal</keyword>
<proteinExistence type="evidence at transcript level"/>
<feature type="signal peptide" evidence="4">
    <location>
        <begin position="1"/>
        <end position="15"/>
    </location>
</feature>
<dbReference type="GeneID" id="100379462"/>
<dbReference type="OrthoDB" id="6372059at2759"/>
<keyword evidence="1 3" id="KW-0193">Cuticle</keyword>
<keyword evidence="7" id="KW-1185">Reference proteome</keyword>
<feature type="chain" id="PRO_5036437772" evidence="4">
    <location>
        <begin position="16"/>
        <end position="137"/>
    </location>
</feature>
<dbReference type="InterPro" id="IPR031311">
    <property type="entry name" value="CHIT_BIND_RR_consensus"/>
</dbReference>
<accession>C0H6J4</accession>
<dbReference type="PANTHER" id="PTHR10380:SF238">
    <property type="entry name" value="CUTICULAR PROTEIN 65EA-RELATED"/>
    <property type="match status" value="1"/>
</dbReference>
<organism evidence="5">
    <name type="scientific">Bombyx mori</name>
    <name type="common">Silk moth</name>
    <dbReference type="NCBI Taxonomy" id="7091"/>
    <lineage>
        <taxon>Eukaryota</taxon>
        <taxon>Metazoa</taxon>
        <taxon>Ecdysozoa</taxon>
        <taxon>Arthropoda</taxon>
        <taxon>Hexapoda</taxon>
        <taxon>Insecta</taxon>
        <taxon>Pterygota</taxon>
        <taxon>Neoptera</taxon>
        <taxon>Endopterygota</taxon>
        <taxon>Lepidoptera</taxon>
        <taxon>Glossata</taxon>
        <taxon>Ditrysia</taxon>
        <taxon>Bombycoidea</taxon>
        <taxon>Bombycidae</taxon>
        <taxon>Bombycinae</taxon>
        <taxon>Bombyx</taxon>
    </lineage>
</organism>
<evidence type="ECO:0000256" key="4">
    <source>
        <dbReference type="SAM" id="SignalP"/>
    </source>
</evidence>
<dbReference type="PANTHER" id="PTHR10380">
    <property type="entry name" value="CUTICLE PROTEIN"/>
    <property type="match status" value="1"/>
</dbReference>
<dbReference type="GO" id="GO:0062129">
    <property type="term" value="C:chitin-based extracellular matrix"/>
    <property type="evidence" value="ECO:0007669"/>
    <property type="project" value="TreeGrafter"/>
</dbReference>
<evidence type="ECO:0000256" key="1">
    <source>
        <dbReference type="ARBA" id="ARBA00022460"/>
    </source>
</evidence>
<evidence type="ECO:0000313" key="6">
    <source>
        <dbReference type="EnsemblMetazoa" id="NP_001166744.1"/>
    </source>
</evidence>
<name>C0H6J4_BOMMO</name>
<reference evidence="6" key="3">
    <citation type="submission" date="2022-06" db="UniProtKB">
        <authorList>
            <consortium name="EnsemblMetazoa"/>
        </authorList>
    </citation>
    <scope>IDENTIFICATION</scope>
    <source>
        <strain evidence="6">p50T (Dazao)</strain>
    </source>
</reference>
<protein>
    <submittedName>
        <fullName evidence="5">Putative cuticle protein</fullName>
    </submittedName>
</protein>
<dbReference type="Proteomes" id="UP000005204">
    <property type="component" value="Unassembled WGS sequence"/>
</dbReference>
<dbReference type="PROSITE" id="PS51155">
    <property type="entry name" value="CHIT_BIND_RR_2"/>
    <property type="match status" value="1"/>
</dbReference>
<dbReference type="InterPro" id="IPR050468">
    <property type="entry name" value="Cuticle_Struct_Prot"/>
</dbReference>
<evidence type="ECO:0000256" key="2">
    <source>
        <dbReference type="ARBA" id="ARBA00022729"/>
    </source>
</evidence>
<dbReference type="KEGG" id="bmor:100379462"/>
<dbReference type="GO" id="GO:0008010">
    <property type="term" value="F:structural constituent of chitin-based larval cuticle"/>
    <property type="evidence" value="ECO:0007669"/>
    <property type="project" value="TreeGrafter"/>
</dbReference>
<dbReference type="EnsemblMetazoa" id="NM_001173273.1">
    <property type="protein sequence ID" value="NP_001166744.1"/>
    <property type="gene ID" value="GeneID_100379462"/>
</dbReference>
<dbReference type="EMBL" id="BR000504">
    <property type="protein sequence ID" value="FAA00505.1"/>
    <property type="molecule type" value="mRNA"/>
</dbReference>
<gene>
    <name evidence="5" type="primary">BmorCPR3</name>
    <name evidence="6" type="synonym">100379462</name>
</gene>
<evidence type="ECO:0000313" key="7">
    <source>
        <dbReference type="Proteomes" id="UP000005204"/>
    </source>
</evidence>
<dbReference type="InterPro" id="IPR000618">
    <property type="entry name" value="Insect_cuticle"/>
</dbReference>
<reference evidence="7" key="1">
    <citation type="journal article" date="2008" name="Insect Biochem. Mol. Biol.">
        <title>The genome of a lepidopteran model insect, the silkworm Bombyx mori.</title>
        <authorList>
            <consortium name="International Silkworm Genome Consortium"/>
        </authorList>
    </citation>
    <scope>NUCLEOTIDE SEQUENCE [LARGE SCALE GENOMIC DNA]</scope>
    <source>
        <strain evidence="7">p50T</strain>
    </source>
</reference>
<reference evidence="5" key="2">
    <citation type="journal article" date="2008" name="Insect Biochem. Mol. Biol.">
        <title>Genome-wide identification of cuticular protein genes in the silkworm, Bombyx mori.</title>
        <authorList>
            <person name="Futahashi R."/>
            <person name="Okamoto S."/>
            <person name="Kawasaki H."/>
            <person name="Zhong Y."/>
            <person name="Iwanaga M."/>
            <person name="Mita K."/>
            <person name="Fujiwara H."/>
        </authorList>
    </citation>
    <scope>NUCLEOTIDE SEQUENCE</scope>
</reference>
<dbReference type="PRINTS" id="PR00947">
    <property type="entry name" value="CUTICLE"/>
</dbReference>
<dbReference type="PROSITE" id="PS00233">
    <property type="entry name" value="CHIT_BIND_RR_1"/>
    <property type="match status" value="1"/>
</dbReference>
<sequence length="137" mass="14687">MRTYIFLALVAVAVADVSHVVRTGEADAQIVSQDADVFPDKYQYQYQTSNGISGQEQGALVNEGREDASIAVQGSSGYTAPDGTPIQITYIADANGYQPSGAHLPTTPAPVPIPDYIARAIEYIRTHPPKPEVGQRI</sequence>
<dbReference type="CTD" id="100379462"/>